<evidence type="ECO:0000313" key="2">
    <source>
        <dbReference type="EMBL" id="BBF86447.1"/>
    </source>
</evidence>
<dbReference type="AlphaFoldDB" id="A0A3G9GM64"/>
<accession>A0A3G9GM64</accession>
<name>A0A3G9GM64_9NEIS</name>
<reference evidence="2 3" key="2">
    <citation type="journal article" date="2017" name="Genome Announc.">
        <title>Draft genome sequence of Aquitalea magnusonii strain H3, a plant growth-promoting bacterium of duckweed Lemna minor.</title>
        <authorList>
            <person name="Ishizawa H."/>
            <person name="Kuroda M."/>
            <person name="Ike M."/>
        </authorList>
    </citation>
    <scope>NUCLEOTIDE SEQUENCE [LARGE SCALE GENOMIC DNA]</scope>
    <source>
        <strain evidence="2 3">H3</strain>
    </source>
</reference>
<feature type="transmembrane region" description="Helical" evidence="1">
    <location>
        <begin position="24"/>
        <end position="46"/>
    </location>
</feature>
<proteinExistence type="predicted"/>
<reference evidence="3" key="3">
    <citation type="journal article" date="2017" name="Plant Physiol. Biochem.">
        <title>Differential oxidative and antioxidative response of duckweed Lemna minor toward plant growth promoting/inhibiting bacteria.</title>
        <authorList>
            <person name="Ishizawa H."/>
            <person name="Kuroda M."/>
            <person name="Morikawa M."/>
            <person name="Ike M."/>
        </authorList>
    </citation>
    <scope>NUCLEOTIDE SEQUENCE [LARGE SCALE GENOMIC DNA]</scope>
    <source>
        <strain evidence="3">H3</strain>
    </source>
</reference>
<protein>
    <submittedName>
        <fullName evidence="2">Uncharacterized protein</fullName>
    </submittedName>
</protein>
<dbReference type="Proteomes" id="UP000198290">
    <property type="component" value="Chromosome"/>
</dbReference>
<keyword evidence="3" id="KW-1185">Reference proteome</keyword>
<organism evidence="2 3">
    <name type="scientific">Aquitalea magnusonii</name>
    <dbReference type="NCBI Taxonomy" id="332411"/>
    <lineage>
        <taxon>Bacteria</taxon>
        <taxon>Pseudomonadati</taxon>
        <taxon>Pseudomonadota</taxon>
        <taxon>Betaproteobacteria</taxon>
        <taxon>Neisseriales</taxon>
        <taxon>Chromobacteriaceae</taxon>
        <taxon>Aquitalea</taxon>
    </lineage>
</organism>
<evidence type="ECO:0000313" key="3">
    <source>
        <dbReference type="Proteomes" id="UP000198290"/>
    </source>
</evidence>
<feature type="transmembrane region" description="Helical" evidence="1">
    <location>
        <begin position="58"/>
        <end position="85"/>
    </location>
</feature>
<keyword evidence="1" id="KW-0472">Membrane</keyword>
<dbReference type="EMBL" id="AP018823">
    <property type="protein sequence ID" value="BBF86447.1"/>
    <property type="molecule type" value="Genomic_DNA"/>
</dbReference>
<evidence type="ECO:0000256" key="1">
    <source>
        <dbReference type="SAM" id="Phobius"/>
    </source>
</evidence>
<keyword evidence="1" id="KW-0812">Transmembrane</keyword>
<keyword evidence="1" id="KW-1133">Transmembrane helix</keyword>
<dbReference type="RefSeq" id="WP_145985864.1">
    <property type="nucleotide sequence ID" value="NZ_AP018823.1"/>
</dbReference>
<reference evidence="3" key="1">
    <citation type="journal article" date="2017" name="Biotechnol. Biofuels">
        <title>Evaluation of environmental bacterial communities as a factor affecting the growth of duckweed Lemna minor.</title>
        <authorList>
            <person name="Ishizawa H."/>
            <person name="Kuroda M."/>
            <person name="Morikawa M."/>
            <person name="Ike M."/>
        </authorList>
    </citation>
    <scope>NUCLEOTIDE SEQUENCE [LARGE SCALE GENOMIC DNA]</scope>
    <source>
        <strain evidence="3">H3</strain>
    </source>
</reference>
<dbReference type="OrthoDB" id="6830692at2"/>
<dbReference type="KEGG" id="amah:DLM_2846"/>
<gene>
    <name evidence="2" type="ORF">DLM_2846</name>
</gene>
<sequence length="386" mass="42395">MEAAQRHASTPAYAAVPLAAPPRIWPYLLLSVLLVAGDALLTLWWFSQGTPSAAQRELFWWYALLPGCLLAGIAVSLRLAWYALWQLYAAVQQHTQANHHAWWLRCRQESASVWDSMLWGPACSDTRSRDKLARGLHAAPPQAKEGVLRMADVLTLSDASWQQRQEAILATLATTLATWLPGSRMQACGFAWCGSAAAWSGLRVQMQRHGLHLPPHPQLEGGVAMLEYIIDQLHDETHPVETIICLGLHCPASDASRSVPAAEVAFAIMLGRDGGAFRLHRPVPLSDRQHVLRTQDNAALDEAPAAYLSASDQANALLEQAGWPLQEQAQQTYWGELGPLQGWITLLCAMDQATINERATGWLAKDSQQDWLGIITPAVPLTKGQP</sequence>